<name>A0A392SGT4_9FABA</name>
<keyword evidence="3" id="KW-1185">Reference proteome</keyword>
<feature type="region of interest" description="Disordered" evidence="1">
    <location>
        <begin position="1"/>
        <end position="49"/>
    </location>
</feature>
<evidence type="ECO:0000313" key="2">
    <source>
        <dbReference type="EMBL" id="MCI48081.1"/>
    </source>
</evidence>
<dbReference type="AlphaFoldDB" id="A0A392SGT4"/>
<accession>A0A392SGT4</accession>
<organism evidence="2 3">
    <name type="scientific">Trifolium medium</name>
    <dbReference type="NCBI Taxonomy" id="97028"/>
    <lineage>
        <taxon>Eukaryota</taxon>
        <taxon>Viridiplantae</taxon>
        <taxon>Streptophyta</taxon>
        <taxon>Embryophyta</taxon>
        <taxon>Tracheophyta</taxon>
        <taxon>Spermatophyta</taxon>
        <taxon>Magnoliopsida</taxon>
        <taxon>eudicotyledons</taxon>
        <taxon>Gunneridae</taxon>
        <taxon>Pentapetalae</taxon>
        <taxon>rosids</taxon>
        <taxon>fabids</taxon>
        <taxon>Fabales</taxon>
        <taxon>Fabaceae</taxon>
        <taxon>Papilionoideae</taxon>
        <taxon>50 kb inversion clade</taxon>
        <taxon>NPAAA clade</taxon>
        <taxon>Hologalegina</taxon>
        <taxon>IRL clade</taxon>
        <taxon>Trifolieae</taxon>
        <taxon>Trifolium</taxon>
    </lineage>
</organism>
<evidence type="ECO:0000256" key="1">
    <source>
        <dbReference type="SAM" id="MobiDB-lite"/>
    </source>
</evidence>
<evidence type="ECO:0000313" key="3">
    <source>
        <dbReference type="Proteomes" id="UP000265520"/>
    </source>
</evidence>
<comment type="caution">
    <text evidence="2">The sequence shown here is derived from an EMBL/GenBank/DDBJ whole genome shotgun (WGS) entry which is preliminary data.</text>
</comment>
<dbReference type="EMBL" id="LXQA010381272">
    <property type="protein sequence ID" value="MCI48081.1"/>
    <property type="molecule type" value="Genomic_DNA"/>
</dbReference>
<sequence>MVSCHARWARSSDSQRQKATKTIKNPKIPDFSERKQPPLAGILAGQACP</sequence>
<dbReference type="Proteomes" id="UP000265520">
    <property type="component" value="Unassembled WGS sequence"/>
</dbReference>
<protein>
    <submittedName>
        <fullName evidence="2">Uncharacterized protein</fullName>
    </submittedName>
</protein>
<feature type="non-terminal residue" evidence="2">
    <location>
        <position position="49"/>
    </location>
</feature>
<reference evidence="2 3" key="1">
    <citation type="journal article" date="2018" name="Front. Plant Sci.">
        <title>Red Clover (Trifolium pratense) and Zigzag Clover (T. medium) - A Picture of Genomic Similarities and Differences.</title>
        <authorList>
            <person name="Dluhosova J."/>
            <person name="Istvanek J."/>
            <person name="Nedelnik J."/>
            <person name="Repkova J."/>
        </authorList>
    </citation>
    <scope>NUCLEOTIDE SEQUENCE [LARGE SCALE GENOMIC DNA]</scope>
    <source>
        <strain evidence="3">cv. 10/8</strain>
        <tissue evidence="2">Leaf</tissue>
    </source>
</reference>
<proteinExistence type="predicted"/>